<dbReference type="EMBL" id="LDRC01000063">
    <property type="protein sequence ID" value="KTR51040.1"/>
    <property type="molecule type" value="Genomic_DNA"/>
</dbReference>
<gene>
    <name evidence="1" type="ORF">NS359_12395</name>
</gene>
<proteinExistence type="predicted"/>
<organism evidence="1 2">
    <name type="scientific">Curtobacterium oceanosedimentum</name>
    <dbReference type="NCBI Taxonomy" id="465820"/>
    <lineage>
        <taxon>Bacteria</taxon>
        <taxon>Bacillati</taxon>
        <taxon>Actinomycetota</taxon>
        <taxon>Actinomycetes</taxon>
        <taxon>Micrococcales</taxon>
        <taxon>Microbacteriaceae</taxon>
        <taxon>Curtobacterium</taxon>
    </lineage>
</organism>
<evidence type="ECO:0000313" key="1">
    <source>
        <dbReference type="EMBL" id="KTR51040.1"/>
    </source>
</evidence>
<name>A0A147DNP7_9MICO</name>
<comment type="caution">
    <text evidence="1">The sequence shown here is derived from an EMBL/GenBank/DDBJ whole genome shotgun (WGS) entry which is preliminary data.</text>
</comment>
<reference evidence="1 2" key="1">
    <citation type="journal article" date="2016" name="Front. Microbiol.">
        <title>Genomic Resource of Rice Seed Associated Bacteria.</title>
        <authorList>
            <person name="Midha S."/>
            <person name="Bansal K."/>
            <person name="Sharma S."/>
            <person name="Kumar N."/>
            <person name="Patil P.P."/>
            <person name="Chaudhry V."/>
            <person name="Patil P.B."/>
        </authorList>
    </citation>
    <scope>NUCLEOTIDE SEQUENCE [LARGE SCALE GENOMIC DNA]</scope>
    <source>
        <strain evidence="1 2">NS359</strain>
    </source>
</reference>
<protein>
    <submittedName>
        <fullName evidence="1">Uncharacterized protein</fullName>
    </submittedName>
</protein>
<accession>A0A147DNP7</accession>
<evidence type="ECO:0000313" key="2">
    <source>
        <dbReference type="Proteomes" id="UP000072763"/>
    </source>
</evidence>
<dbReference type="Proteomes" id="UP000072763">
    <property type="component" value="Unassembled WGS sequence"/>
</dbReference>
<sequence>MLALREAMPALSANTCEKYPRNSRSAFVTAAERVAVCPSIADARLRAAVFSASASPYEYPVGSLPWTFAMSSPPDDSSILARQQRG</sequence>
<dbReference type="AlphaFoldDB" id="A0A147DNP7"/>